<dbReference type="EMBL" id="AOIV01000011">
    <property type="protein sequence ID" value="ELZ32454.1"/>
    <property type="molecule type" value="Genomic_DNA"/>
</dbReference>
<protein>
    <submittedName>
        <fullName evidence="1">Uncharacterized protein</fullName>
    </submittedName>
</protein>
<dbReference type="AlphaFoldDB" id="M0DE64"/>
<dbReference type="InParanoid" id="M0DE64"/>
<sequence length="82" mass="9387">MKRRLSIWVNFLVDMVEIGTVRAVRTVIAARFTFHDFRVLRSILDGEYFFAGSCLDLPGDGLVHLAKSPLGVFNDFTELLRR</sequence>
<name>M0DE64_HALPD</name>
<reference evidence="1 2" key="1">
    <citation type="journal article" date="2014" name="PLoS Genet.">
        <title>Phylogenetically driven sequencing of extremely halophilic archaea reveals strategies for static and dynamic osmo-response.</title>
        <authorList>
            <person name="Becker E.A."/>
            <person name="Seitzer P.M."/>
            <person name="Tritt A."/>
            <person name="Larsen D."/>
            <person name="Krusor M."/>
            <person name="Yao A.I."/>
            <person name="Wu D."/>
            <person name="Madern D."/>
            <person name="Eisen J.A."/>
            <person name="Darling A.E."/>
            <person name="Facciotti M.T."/>
        </authorList>
    </citation>
    <scope>NUCLEOTIDE SEQUENCE [LARGE SCALE GENOMIC DNA]</scope>
    <source>
        <strain evidence="1 2">JCM 14848</strain>
    </source>
</reference>
<dbReference type="Proteomes" id="UP000011513">
    <property type="component" value="Unassembled WGS sequence"/>
</dbReference>
<gene>
    <name evidence="1" type="ORF">C474_06522</name>
</gene>
<organism evidence="1 2">
    <name type="scientific">Halogeometricum pallidum JCM 14848</name>
    <dbReference type="NCBI Taxonomy" id="1227487"/>
    <lineage>
        <taxon>Archaea</taxon>
        <taxon>Methanobacteriati</taxon>
        <taxon>Methanobacteriota</taxon>
        <taxon>Stenosarchaea group</taxon>
        <taxon>Halobacteria</taxon>
        <taxon>Halobacteriales</taxon>
        <taxon>Haloferacaceae</taxon>
        <taxon>Halogeometricum</taxon>
    </lineage>
</organism>
<proteinExistence type="predicted"/>
<evidence type="ECO:0000313" key="1">
    <source>
        <dbReference type="EMBL" id="ELZ32454.1"/>
    </source>
</evidence>
<evidence type="ECO:0000313" key="2">
    <source>
        <dbReference type="Proteomes" id="UP000011513"/>
    </source>
</evidence>
<keyword evidence="2" id="KW-1185">Reference proteome</keyword>
<accession>M0DE64</accession>
<comment type="caution">
    <text evidence="1">The sequence shown here is derived from an EMBL/GenBank/DDBJ whole genome shotgun (WGS) entry which is preliminary data.</text>
</comment>